<evidence type="ECO:0000259" key="2">
    <source>
        <dbReference type="Pfam" id="PF00407"/>
    </source>
</evidence>
<proteinExistence type="inferred from homology"/>
<accession>A0A6A3CLU1</accession>
<dbReference type="Gene3D" id="3.30.530.20">
    <property type="match status" value="1"/>
</dbReference>
<organism evidence="3 4">
    <name type="scientific">Hibiscus syriacus</name>
    <name type="common">Rose of Sharon</name>
    <dbReference type="NCBI Taxonomy" id="106335"/>
    <lineage>
        <taxon>Eukaryota</taxon>
        <taxon>Viridiplantae</taxon>
        <taxon>Streptophyta</taxon>
        <taxon>Embryophyta</taxon>
        <taxon>Tracheophyta</taxon>
        <taxon>Spermatophyta</taxon>
        <taxon>Magnoliopsida</taxon>
        <taxon>eudicotyledons</taxon>
        <taxon>Gunneridae</taxon>
        <taxon>Pentapetalae</taxon>
        <taxon>rosids</taxon>
        <taxon>malvids</taxon>
        <taxon>Malvales</taxon>
        <taxon>Malvaceae</taxon>
        <taxon>Malvoideae</taxon>
        <taxon>Hibiscus</taxon>
    </lineage>
</organism>
<dbReference type="InterPro" id="IPR052006">
    <property type="entry name" value="MLP-like"/>
</dbReference>
<evidence type="ECO:0000256" key="1">
    <source>
        <dbReference type="ARBA" id="ARBA00038242"/>
    </source>
</evidence>
<keyword evidence="4" id="KW-1185">Reference proteome</keyword>
<evidence type="ECO:0000313" key="4">
    <source>
        <dbReference type="Proteomes" id="UP000436088"/>
    </source>
</evidence>
<dbReference type="GO" id="GO:0006952">
    <property type="term" value="P:defense response"/>
    <property type="evidence" value="ECO:0007669"/>
    <property type="project" value="InterPro"/>
</dbReference>
<dbReference type="InterPro" id="IPR000916">
    <property type="entry name" value="Bet_v_I/MLP"/>
</dbReference>
<dbReference type="AlphaFoldDB" id="A0A6A3CLU1"/>
<dbReference type="InterPro" id="IPR023393">
    <property type="entry name" value="START-like_dom_sf"/>
</dbReference>
<sequence>MKSSADKFFDVYKNKAYLIPKMSNQTVTDVKLLQGDWNSEGSFRLWHIAVAGKIEPVKEMMEKVDDTNRTIVYKLVEGDIMNAYKG</sequence>
<comment type="caution">
    <text evidence="3">The sequence shown here is derived from an EMBL/GenBank/DDBJ whole genome shotgun (WGS) entry which is preliminary data.</text>
</comment>
<feature type="domain" description="Bet v I/Major latex protein" evidence="2">
    <location>
        <begin position="2"/>
        <end position="85"/>
    </location>
</feature>
<dbReference type="Proteomes" id="UP000436088">
    <property type="component" value="Unassembled WGS sequence"/>
</dbReference>
<dbReference type="EMBL" id="VEPZ02000209">
    <property type="protein sequence ID" value="KAE8730093.1"/>
    <property type="molecule type" value="Genomic_DNA"/>
</dbReference>
<comment type="similarity">
    <text evidence="1">Belongs to the MLP family.</text>
</comment>
<dbReference type="Pfam" id="PF00407">
    <property type="entry name" value="Bet_v_1"/>
    <property type="match status" value="1"/>
</dbReference>
<dbReference type="SUPFAM" id="SSF55961">
    <property type="entry name" value="Bet v1-like"/>
    <property type="match status" value="1"/>
</dbReference>
<name>A0A6A3CLU1_HIBSY</name>
<protein>
    <recommendedName>
        <fullName evidence="2">Bet v I/Major latex protein domain-containing protein</fullName>
    </recommendedName>
</protein>
<evidence type="ECO:0000313" key="3">
    <source>
        <dbReference type="EMBL" id="KAE8730093.1"/>
    </source>
</evidence>
<reference evidence="3" key="1">
    <citation type="submission" date="2019-09" db="EMBL/GenBank/DDBJ databases">
        <title>Draft genome information of white flower Hibiscus syriacus.</title>
        <authorList>
            <person name="Kim Y.-M."/>
        </authorList>
    </citation>
    <scope>NUCLEOTIDE SEQUENCE [LARGE SCALE GENOMIC DNA]</scope>
    <source>
        <strain evidence="3">YM2019G1</strain>
    </source>
</reference>
<dbReference type="PANTHER" id="PTHR31338">
    <property type="entry name" value="POLYKETIDE CYCLASE/DEHYDRASE AND LIPID TRANSPORT SUPERFAMILY PROTEIN"/>
    <property type="match status" value="1"/>
</dbReference>
<gene>
    <name evidence="3" type="ORF">F3Y22_tig00003041pilonHSYRG00817</name>
</gene>
<dbReference type="PANTHER" id="PTHR31338:SF16">
    <property type="entry name" value="POLYKETIDE CYCLASE_DEHYDRASE AND LIPID TRANSPORT SUPERFAMILY PROTEIN"/>
    <property type="match status" value="1"/>
</dbReference>